<comment type="caution">
    <text evidence="9">The sequence shown here is derived from an EMBL/GenBank/DDBJ whole genome shotgun (WGS) entry which is preliminary data.</text>
</comment>
<feature type="region of interest" description="Disordered" evidence="7">
    <location>
        <begin position="21"/>
        <end position="229"/>
    </location>
</feature>
<keyword evidence="3" id="KW-1003">Cell membrane</keyword>
<dbReference type="Pfam" id="PF07681">
    <property type="entry name" value="DoxX"/>
    <property type="match status" value="1"/>
</dbReference>
<evidence type="ECO:0000256" key="3">
    <source>
        <dbReference type="ARBA" id="ARBA00022475"/>
    </source>
</evidence>
<dbReference type="PANTHER" id="PTHR33452:SF1">
    <property type="entry name" value="INNER MEMBRANE PROTEIN YPHA-RELATED"/>
    <property type="match status" value="1"/>
</dbReference>
<evidence type="ECO:0000256" key="5">
    <source>
        <dbReference type="ARBA" id="ARBA00022989"/>
    </source>
</evidence>
<dbReference type="PANTHER" id="PTHR33452">
    <property type="entry name" value="OXIDOREDUCTASE CATD-RELATED"/>
    <property type="match status" value="1"/>
</dbReference>
<accession>A0A6L7GLX7</accession>
<dbReference type="EMBL" id="WMBR01000001">
    <property type="protein sequence ID" value="MXP20914.1"/>
    <property type="molecule type" value="Genomic_DNA"/>
</dbReference>
<feature type="compositionally biased region" description="Low complexity" evidence="7">
    <location>
        <begin position="159"/>
        <end position="195"/>
    </location>
</feature>
<evidence type="ECO:0000256" key="4">
    <source>
        <dbReference type="ARBA" id="ARBA00022692"/>
    </source>
</evidence>
<gene>
    <name evidence="9" type="ORF">GIY30_06030</name>
</gene>
<evidence type="ECO:0000256" key="8">
    <source>
        <dbReference type="SAM" id="Phobius"/>
    </source>
</evidence>
<evidence type="ECO:0000313" key="10">
    <source>
        <dbReference type="Proteomes" id="UP000475545"/>
    </source>
</evidence>
<feature type="transmembrane region" description="Helical" evidence="8">
    <location>
        <begin position="238"/>
        <end position="256"/>
    </location>
</feature>
<evidence type="ECO:0000256" key="2">
    <source>
        <dbReference type="ARBA" id="ARBA00006679"/>
    </source>
</evidence>
<dbReference type="GO" id="GO:0005886">
    <property type="term" value="C:plasma membrane"/>
    <property type="evidence" value="ECO:0007669"/>
    <property type="project" value="UniProtKB-SubCell"/>
</dbReference>
<evidence type="ECO:0000313" key="9">
    <source>
        <dbReference type="EMBL" id="MXP20914.1"/>
    </source>
</evidence>
<evidence type="ECO:0000256" key="6">
    <source>
        <dbReference type="ARBA" id="ARBA00023136"/>
    </source>
</evidence>
<protein>
    <submittedName>
        <fullName evidence="9">DoxX family membrane protein</fullName>
    </submittedName>
</protein>
<dbReference type="Proteomes" id="UP000475545">
    <property type="component" value="Unassembled WGS sequence"/>
</dbReference>
<feature type="compositionally biased region" description="Basic and acidic residues" evidence="7">
    <location>
        <begin position="63"/>
        <end position="84"/>
    </location>
</feature>
<comment type="similarity">
    <text evidence="2">Belongs to the DoxX family.</text>
</comment>
<dbReference type="InterPro" id="IPR032808">
    <property type="entry name" value="DoxX"/>
</dbReference>
<comment type="subcellular location">
    <subcellularLocation>
        <location evidence="1">Cell membrane</location>
        <topology evidence="1">Multi-pass membrane protein</topology>
    </subcellularLocation>
</comment>
<evidence type="ECO:0000256" key="7">
    <source>
        <dbReference type="SAM" id="MobiDB-lite"/>
    </source>
</evidence>
<keyword evidence="6 8" id="KW-0472">Membrane</keyword>
<feature type="compositionally biased region" description="Polar residues" evidence="7">
    <location>
        <begin position="108"/>
        <end position="126"/>
    </location>
</feature>
<evidence type="ECO:0000256" key="1">
    <source>
        <dbReference type="ARBA" id="ARBA00004651"/>
    </source>
</evidence>
<name>A0A6L7GLX7_9ACTN</name>
<feature type="transmembrane region" description="Helical" evidence="8">
    <location>
        <begin position="386"/>
        <end position="406"/>
    </location>
</feature>
<organism evidence="9 10">
    <name type="scientific">Gordonia mangrovi</name>
    <dbReference type="NCBI Taxonomy" id="2665643"/>
    <lineage>
        <taxon>Bacteria</taxon>
        <taxon>Bacillati</taxon>
        <taxon>Actinomycetota</taxon>
        <taxon>Actinomycetes</taxon>
        <taxon>Mycobacteriales</taxon>
        <taxon>Gordoniaceae</taxon>
        <taxon>Gordonia</taxon>
    </lineage>
</organism>
<dbReference type="AlphaFoldDB" id="A0A6L7GLX7"/>
<dbReference type="InterPro" id="IPR051907">
    <property type="entry name" value="DoxX-like_oxidoreductase"/>
</dbReference>
<keyword evidence="10" id="KW-1185">Reference proteome</keyword>
<proteinExistence type="inferred from homology"/>
<keyword evidence="5 8" id="KW-1133">Transmembrane helix</keyword>
<sequence length="420" mass="43564">MDPRVGDRFRLTARCSTRPAVTAPTVGTVSERDPAAGGGSSPYDEPTGEIDLGAVASQRRRQVPSEERDTFYDRHAAAGRKRVDDLDDVEPDEVATRRFAPPAGETESMPTESAPTESMPTESMPTESMAAAPTPATEAIDRRPAGAVDRPPPAEEDATTPFAAPTSAGAADPTPPTTAFNAETAPPTTAYATDTSVVGDPDTYAAADSYPTSDERLRSVEEDLAESERRARRGTLDLGLLLLRVAVGLIAMAHGAQKLFGWWNGPRLSGFQDMLVNAPNPAIGFGTDAARPLAILGALSETLGGLMLVIGLFTPLAASAVLGVMLVAAAYKATLAGGVWFFAAGGAGAGIEYELLLAVCAGVIILTGPGRISVDAPRGWARRPSWGSLALLIVGVGAAVAVWLLFNGTNPFESPGNPTG</sequence>
<reference evidence="9 10" key="1">
    <citation type="submission" date="2019-11" db="EMBL/GenBank/DDBJ databases">
        <title>Gordonia sp. nov., a novel actinobacterium isolated from mangrove soil in Hainan.</title>
        <authorList>
            <person name="Huang X."/>
            <person name="Xie Y."/>
            <person name="Chu X."/>
            <person name="Xiao K."/>
        </authorList>
    </citation>
    <scope>NUCLEOTIDE SEQUENCE [LARGE SCALE GENOMIC DNA]</scope>
    <source>
        <strain evidence="9 10">HNM0687</strain>
    </source>
</reference>
<feature type="transmembrane region" description="Helical" evidence="8">
    <location>
        <begin position="355"/>
        <end position="374"/>
    </location>
</feature>
<feature type="compositionally biased region" description="Basic and acidic residues" evidence="7">
    <location>
        <begin position="213"/>
        <end position="229"/>
    </location>
</feature>
<keyword evidence="4 8" id="KW-0812">Transmembrane</keyword>